<name>A0A6A6IDP5_9PLEO</name>
<keyword evidence="3" id="KW-0732">Signal</keyword>
<accession>A0A6A6IDP5</accession>
<gene>
    <name evidence="4" type="ORF">BU26DRAFT_606002</name>
</gene>
<evidence type="ECO:0008006" key="6">
    <source>
        <dbReference type="Google" id="ProtNLM"/>
    </source>
</evidence>
<organism evidence="4 5">
    <name type="scientific">Trematosphaeria pertusa</name>
    <dbReference type="NCBI Taxonomy" id="390896"/>
    <lineage>
        <taxon>Eukaryota</taxon>
        <taxon>Fungi</taxon>
        <taxon>Dikarya</taxon>
        <taxon>Ascomycota</taxon>
        <taxon>Pezizomycotina</taxon>
        <taxon>Dothideomycetes</taxon>
        <taxon>Pleosporomycetidae</taxon>
        <taxon>Pleosporales</taxon>
        <taxon>Massarineae</taxon>
        <taxon>Trematosphaeriaceae</taxon>
        <taxon>Trematosphaeria</taxon>
    </lineage>
</organism>
<dbReference type="AlphaFoldDB" id="A0A6A6IDP5"/>
<reference evidence="4" key="1">
    <citation type="journal article" date="2020" name="Stud. Mycol.">
        <title>101 Dothideomycetes genomes: a test case for predicting lifestyles and emergence of pathogens.</title>
        <authorList>
            <person name="Haridas S."/>
            <person name="Albert R."/>
            <person name="Binder M."/>
            <person name="Bloem J."/>
            <person name="Labutti K."/>
            <person name="Salamov A."/>
            <person name="Andreopoulos B."/>
            <person name="Baker S."/>
            <person name="Barry K."/>
            <person name="Bills G."/>
            <person name="Bluhm B."/>
            <person name="Cannon C."/>
            <person name="Castanera R."/>
            <person name="Culley D."/>
            <person name="Daum C."/>
            <person name="Ezra D."/>
            <person name="Gonzalez J."/>
            <person name="Henrissat B."/>
            <person name="Kuo A."/>
            <person name="Liang C."/>
            <person name="Lipzen A."/>
            <person name="Lutzoni F."/>
            <person name="Magnuson J."/>
            <person name="Mondo S."/>
            <person name="Nolan M."/>
            <person name="Ohm R."/>
            <person name="Pangilinan J."/>
            <person name="Park H.-J."/>
            <person name="Ramirez L."/>
            <person name="Alfaro M."/>
            <person name="Sun H."/>
            <person name="Tritt A."/>
            <person name="Yoshinaga Y."/>
            <person name="Zwiers L.-H."/>
            <person name="Turgeon B."/>
            <person name="Goodwin S."/>
            <person name="Spatafora J."/>
            <person name="Crous P."/>
            <person name="Grigoriev I."/>
        </authorList>
    </citation>
    <scope>NUCLEOTIDE SEQUENCE</scope>
    <source>
        <strain evidence="4">CBS 122368</strain>
    </source>
</reference>
<keyword evidence="5" id="KW-1185">Reference proteome</keyword>
<evidence type="ECO:0000313" key="4">
    <source>
        <dbReference type="EMBL" id="KAF2248556.1"/>
    </source>
</evidence>
<keyword evidence="2" id="KW-0812">Transmembrane</keyword>
<sequence>MSSRFPLPLQPVHIYLSLSLSLLFLISHTPNTLAAELCYYPNGEYSEETPCNLTAEVSHCCDSLDKCLSNGLCIWNATEHTGISYVRGTCTDHSWTDPLCPRQCLLNQDTPTNPSAYDFRASGVLVLECGAQGYATEAEYCCESRGEGTRCCATSTAVFRLHAATKGAFTGYSSTSFTSPTTSLPATSASLESSSRLSFTTTSPTSTADPRGSNSDSSGVKIGAGIGGAVAGCLALVALILIFRWRRKKPRDEDVHAQLVGEASKHGGENDALGKAEMDAQGEVIELPARERLHELPAGAGAKGWEH</sequence>
<dbReference type="EMBL" id="ML987196">
    <property type="protein sequence ID" value="KAF2248556.1"/>
    <property type="molecule type" value="Genomic_DNA"/>
</dbReference>
<feature type="compositionally biased region" description="Low complexity" evidence="1">
    <location>
        <begin position="176"/>
        <end position="208"/>
    </location>
</feature>
<keyword evidence="2" id="KW-1133">Transmembrane helix</keyword>
<dbReference type="Proteomes" id="UP000800094">
    <property type="component" value="Unassembled WGS sequence"/>
</dbReference>
<feature type="signal peptide" evidence="3">
    <location>
        <begin position="1"/>
        <end position="34"/>
    </location>
</feature>
<proteinExistence type="predicted"/>
<evidence type="ECO:0000256" key="2">
    <source>
        <dbReference type="SAM" id="Phobius"/>
    </source>
</evidence>
<dbReference type="RefSeq" id="XP_033683560.1">
    <property type="nucleotide sequence ID" value="XM_033835630.1"/>
</dbReference>
<keyword evidence="2" id="KW-0472">Membrane</keyword>
<dbReference type="GeneID" id="54588960"/>
<feature type="chain" id="PRO_5025570979" description="Mid2 domain-containing protein" evidence="3">
    <location>
        <begin position="35"/>
        <end position="307"/>
    </location>
</feature>
<feature type="region of interest" description="Disordered" evidence="1">
    <location>
        <begin position="176"/>
        <end position="217"/>
    </location>
</feature>
<evidence type="ECO:0000313" key="5">
    <source>
        <dbReference type="Proteomes" id="UP000800094"/>
    </source>
</evidence>
<evidence type="ECO:0000256" key="1">
    <source>
        <dbReference type="SAM" id="MobiDB-lite"/>
    </source>
</evidence>
<protein>
    <recommendedName>
        <fullName evidence="6">Mid2 domain-containing protein</fullName>
    </recommendedName>
</protein>
<feature type="transmembrane region" description="Helical" evidence="2">
    <location>
        <begin position="222"/>
        <end position="243"/>
    </location>
</feature>
<evidence type="ECO:0000256" key="3">
    <source>
        <dbReference type="SAM" id="SignalP"/>
    </source>
</evidence>
<dbReference type="OrthoDB" id="5215637at2759"/>